<sequence>MAFPNTAEMTFVCGILGNIVSFLVYLSPLPTFYRIHKKKSTEGFQSIPYSVANFSAMLYLYYAFIKGNALMIITINSVGAVIETTYIIVYMIYATKKAKMFTAKLIILFNIGALGLIMGLTGVFAKGKLRVTIVGWICAVFSVSVFAAPLSIMRRVIKTKSVEFMPFNLSICLTLCAIMWFFYGLLIKDYYIATPNILGFTFGVAQMILYAVYRKGKKQVLPEVQVKQLQSVVDITTLEKTQEETTSSTLRKQEEKPAAAATRSSSSSTNEFDIDPSPIVVVDRPTPVNEVQPNIVIACNV</sequence>
<keyword evidence="5 10" id="KW-0762">Sugar transport</keyword>
<dbReference type="FunFam" id="1.20.1280.290:FF:000001">
    <property type="entry name" value="Bidirectional sugar transporter SWEET"/>
    <property type="match status" value="1"/>
</dbReference>
<proteinExistence type="inferred from homology"/>
<evidence type="ECO:0000256" key="3">
    <source>
        <dbReference type="ARBA" id="ARBA00022448"/>
    </source>
</evidence>
<dbReference type="Gene3D" id="1.20.1280.290">
    <property type="match status" value="2"/>
</dbReference>
<evidence type="ECO:0000256" key="11">
    <source>
        <dbReference type="SAM" id="MobiDB-lite"/>
    </source>
</evidence>
<feature type="transmembrane region" description="Helical" evidence="10">
    <location>
        <begin position="70"/>
        <end position="93"/>
    </location>
</feature>
<dbReference type="GO" id="GO:0051119">
    <property type="term" value="F:sugar transmembrane transporter activity"/>
    <property type="evidence" value="ECO:0007669"/>
    <property type="project" value="InterPro"/>
</dbReference>
<dbReference type="Proteomes" id="UP001454036">
    <property type="component" value="Unassembled WGS sequence"/>
</dbReference>
<keyword evidence="4" id="KW-1003">Cell membrane</keyword>
<gene>
    <name evidence="12" type="ORF">LIER_22156</name>
</gene>
<feature type="transmembrane region" description="Helical" evidence="10">
    <location>
        <begin position="164"/>
        <end position="186"/>
    </location>
</feature>
<evidence type="ECO:0000256" key="6">
    <source>
        <dbReference type="ARBA" id="ARBA00022692"/>
    </source>
</evidence>
<evidence type="ECO:0000256" key="9">
    <source>
        <dbReference type="ARBA" id="ARBA00023136"/>
    </source>
</evidence>
<evidence type="ECO:0000256" key="2">
    <source>
        <dbReference type="ARBA" id="ARBA00007809"/>
    </source>
</evidence>
<evidence type="ECO:0000256" key="10">
    <source>
        <dbReference type="RuleBase" id="RU910715"/>
    </source>
</evidence>
<comment type="function">
    <text evidence="10">Mediates both low-affinity uptake and efflux of sugar across the membrane.</text>
</comment>
<keyword evidence="3 10" id="KW-0813">Transport</keyword>
<dbReference type="AlphaFoldDB" id="A0AAV3QX12"/>
<evidence type="ECO:0000256" key="8">
    <source>
        <dbReference type="ARBA" id="ARBA00022989"/>
    </source>
</evidence>
<comment type="subcellular location">
    <subcellularLocation>
        <location evidence="1 10">Cell membrane</location>
        <topology evidence="1 10">Multi-pass membrane protein</topology>
    </subcellularLocation>
</comment>
<dbReference type="PANTHER" id="PTHR10791">
    <property type="entry name" value="RAG1-ACTIVATING PROTEIN 1"/>
    <property type="match status" value="1"/>
</dbReference>
<dbReference type="FunFam" id="1.20.1280.290:FF:000003">
    <property type="entry name" value="Bidirectional sugar transporter SWEET"/>
    <property type="match status" value="1"/>
</dbReference>
<protein>
    <recommendedName>
        <fullName evidence="10">Bidirectional sugar transporter SWEET</fullName>
    </recommendedName>
</protein>
<comment type="caution">
    <text evidence="12">The sequence shown here is derived from an EMBL/GenBank/DDBJ whole genome shotgun (WGS) entry which is preliminary data.</text>
</comment>
<dbReference type="InterPro" id="IPR047664">
    <property type="entry name" value="SWEET"/>
</dbReference>
<keyword evidence="7" id="KW-0677">Repeat</keyword>
<dbReference type="InterPro" id="IPR004316">
    <property type="entry name" value="SWEET_rpt"/>
</dbReference>
<keyword evidence="6 10" id="KW-0812">Transmembrane</keyword>
<evidence type="ECO:0000256" key="7">
    <source>
        <dbReference type="ARBA" id="ARBA00022737"/>
    </source>
</evidence>
<feature type="compositionally biased region" description="Low complexity" evidence="11">
    <location>
        <begin position="258"/>
        <end position="269"/>
    </location>
</feature>
<feature type="transmembrane region" description="Helical" evidence="10">
    <location>
        <begin position="192"/>
        <end position="213"/>
    </location>
</feature>
<evidence type="ECO:0000256" key="4">
    <source>
        <dbReference type="ARBA" id="ARBA00022475"/>
    </source>
</evidence>
<keyword evidence="13" id="KW-1185">Reference proteome</keyword>
<feature type="transmembrane region" description="Helical" evidence="10">
    <location>
        <begin position="6"/>
        <end position="26"/>
    </location>
</feature>
<dbReference type="GO" id="GO:0005886">
    <property type="term" value="C:plasma membrane"/>
    <property type="evidence" value="ECO:0007669"/>
    <property type="project" value="UniProtKB-SubCell"/>
</dbReference>
<feature type="region of interest" description="Disordered" evidence="11">
    <location>
        <begin position="243"/>
        <end position="272"/>
    </location>
</feature>
<organism evidence="12 13">
    <name type="scientific">Lithospermum erythrorhizon</name>
    <name type="common">Purple gromwell</name>
    <name type="synonym">Lithospermum officinale var. erythrorhizon</name>
    <dbReference type="NCBI Taxonomy" id="34254"/>
    <lineage>
        <taxon>Eukaryota</taxon>
        <taxon>Viridiplantae</taxon>
        <taxon>Streptophyta</taxon>
        <taxon>Embryophyta</taxon>
        <taxon>Tracheophyta</taxon>
        <taxon>Spermatophyta</taxon>
        <taxon>Magnoliopsida</taxon>
        <taxon>eudicotyledons</taxon>
        <taxon>Gunneridae</taxon>
        <taxon>Pentapetalae</taxon>
        <taxon>asterids</taxon>
        <taxon>lamiids</taxon>
        <taxon>Boraginales</taxon>
        <taxon>Boraginaceae</taxon>
        <taxon>Boraginoideae</taxon>
        <taxon>Lithospermeae</taxon>
        <taxon>Lithospermum</taxon>
    </lineage>
</organism>
<dbReference type="EMBL" id="BAABME010005987">
    <property type="protein sequence ID" value="GAA0167163.1"/>
    <property type="molecule type" value="Genomic_DNA"/>
</dbReference>
<evidence type="ECO:0000256" key="5">
    <source>
        <dbReference type="ARBA" id="ARBA00022597"/>
    </source>
</evidence>
<dbReference type="Pfam" id="PF03083">
    <property type="entry name" value="MtN3_slv"/>
    <property type="match status" value="2"/>
</dbReference>
<name>A0AAV3QX12_LITER</name>
<feature type="transmembrane region" description="Helical" evidence="10">
    <location>
        <begin position="131"/>
        <end position="152"/>
    </location>
</feature>
<feature type="transmembrane region" description="Helical" evidence="10">
    <location>
        <begin position="47"/>
        <end position="64"/>
    </location>
</feature>
<comment type="similarity">
    <text evidence="2 10">Belongs to the SWEET sugar transporter family.</text>
</comment>
<reference evidence="12 13" key="1">
    <citation type="submission" date="2024-01" db="EMBL/GenBank/DDBJ databases">
        <title>The complete chloroplast genome sequence of Lithospermum erythrorhizon: insights into the phylogenetic relationship among Boraginaceae species and the maternal lineages of purple gromwells.</title>
        <authorList>
            <person name="Okada T."/>
            <person name="Watanabe K."/>
        </authorList>
    </citation>
    <scope>NUCLEOTIDE SEQUENCE [LARGE SCALE GENOMIC DNA]</scope>
</reference>
<evidence type="ECO:0000313" key="13">
    <source>
        <dbReference type="Proteomes" id="UP001454036"/>
    </source>
</evidence>
<keyword evidence="9 10" id="KW-0472">Membrane</keyword>
<keyword evidence="8 10" id="KW-1133">Transmembrane helix</keyword>
<evidence type="ECO:0000256" key="1">
    <source>
        <dbReference type="ARBA" id="ARBA00004651"/>
    </source>
</evidence>
<dbReference type="PANTHER" id="PTHR10791:SF157">
    <property type="entry name" value="BIDIRECTIONAL SUGAR TRANSPORTER SWEET"/>
    <property type="match status" value="1"/>
</dbReference>
<evidence type="ECO:0000313" key="12">
    <source>
        <dbReference type="EMBL" id="GAA0167163.1"/>
    </source>
</evidence>
<feature type="transmembrane region" description="Helical" evidence="10">
    <location>
        <begin position="105"/>
        <end position="125"/>
    </location>
</feature>
<accession>A0AAV3QX12</accession>